<name>A0A6J5RA43_9CAUD</name>
<gene>
    <name evidence="2" type="ORF">UFOVP1193_71</name>
</gene>
<dbReference type="EMBL" id="LR797156">
    <property type="protein sequence ID" value="CAB4190548.1"/>
    <property type="molecule type" value="Genomic_DNA"/>
</dbReference>
<proteinExistence type="predicted"/>
<feature type="region of interest" description="Disordered" evidence="1">
    <location>
        <begin position="1"/>
        <end position="92"/>
    </location>
</feature>
<accession>A0A6J5RA43</accession>
<reference evidence="2" key="1">
    <citation type="submission" date="2020-05" db="EMBL/GenBank/DDBJ databases">
        <authorList>
            <person name="Chiriac C."/>
            <person name="Salcher M."/>
            <person name="Ghai R."/>
            <person name="Kavagutti S V."/>
        </authorList>
    </citation>
    <scope>NUCLEOTIDE SEQUENCE</scope>
</reference>
<evidence type="ECO:0000313" key="2">
    <source>
        <dbReference type="EMBL" id="CAB4190548.1"/>
    </source>
</evidence>
<evidence type="ECO:0008006" key="3">
    <source>
        <dbReference type="Google" id="ProtNLM"/>
    </source>
</evidence>
<organism evidence="2">
    <name type="scientific">uncultured Caudovirales phage</name>
    <dbReference type="NCBI Taxonomy" id="2100421"/>
    <lineage>
        <taxon>Viruses</taxon>
        <taxon>Duplodnaviria</taxon>
        <taxon>Heunggongvirae</taxon>
        <taxon>Uroviricota</taxon>
        <taxon>Caudoviricetes</taxon>
        <taxon>Peduoviridae</taxon>
        <taxon>Maltschvirus</taxon>
        <taxon>Maltschvirus maltsch</taxon>
    </lineage>
</organism>
<evidence type="ECO:0000256" key="1">
    <source>
        <dbReference type="SAM" id="MobiDB-lite"/>
    </source>
</evidence>
<protein>
    <recommendedName>
        <fullName evidence="3">DUF5872 domain-containing protein</fullName>
    </recommendedName>
</protein>
<sequence length="131" mass="14243">MGHTDEGKWKRVVASVKAGDKGGKPGQWSARKAQLATQRYKKSGGGYKGPKTEAQKSLSKWTKEDWGTRSGKPSTQGPKATGERYLPKKANKALTSAEYAATTRAKREGTAAGKQFVKQPKTIASKTARYR</sequence>
<feature type="region of interest" description="Disordered" evidence="1">
    <location>
        <begin position="105"/>
        <end position="131"/>
    </location>
</feature>